<sequence>MDPPDSSSYNGRNCCDMRTVSCSSLINTRFPPLHVIGLYYTRPELDDGLTGPP</sequence>
<evidence type="ECO:0000313" key="1">
    <source>
        <dbReference type="EMBL" id="KAK1280142.1"/>
    </source>
</evidence>
<protein>
    <submittedName>
        <fullName evidence="1">Uncharacterized protein</fullName>
    </submittedName>
</protein>
<keyword evidence="2" id="KW-1185">Reference proteome</keyword>
<gene>
    <name evidence="1" type="ORF">QJS04_geneDACA020684</name>
</gene>
<comment type="caution">
    <text evidence="1">The sequence shown here is derived from an EMBL/GenBank/DDBJ whole genome shotgun (WGS) entry which is preliminary data.</text>
</comment>
<dbReference type="AlphaFoldDB" id="A0AAV9BUX2"/>
<dbReference type="Proteomes" id="UP001179952">
    <property type="component" value="Unassembled WGS sequence"/>
</dbReference>
<evidence type="ECO:0000313" key="2">
    <source>
        <dbReference type="Proteomes" id="UP001179952"/>
    </source>
</evidence>
<proteinExistence type="predicted"/>
<reference evidence="1" key="1">
    <citation type="journal article" date="2023" name="Nat. Commun.">
        <title>Diploid and tetraploid genomes of Acorus and the evolution of monocots.</title>
        <authorList>
            <person name="Ma L."/>
            <person name="Liu K.W."/>
            <person name="Li Z."/>
            <person name="Hsiao Y.Y."/>
            <person name="Qi Y."/>
            <person name="Fu T."/>
            <person name="Tang G.D."/>
            <person name="Zhang D."/>
            <person name="Sun W.H."/>
            <person name="Liu D.K."/>
            <person name="Li Y."/>
            <person name="Chen G.Z."/>
            <person name="Liu X.D."/>
            <person name="Liao X.Y."/>
            <person name="Jiang Y.T."/>
            <person name="Yu X."/>
            <person name="Hao Y."/>
            <person name="Huang J."/>
            <person name="Zhao X.W."/>
            <person name="Ke S."/>
            <person name="Chen Y.Y."/>
            <person name="Wu W.L."/>
            <person name="Hsu J.L."/>
            <person name="Lin Y.F."/>
            <person name="Huang M.D."/>
            <person name="Li C.Y."/>
            <person name="Huang L."/>
            <person name="Wang Z.W."/>
            <person name="Zhao X."/>
            <person name="Zhong W.Y."/>
            <person name="Peng D.H."/>
            <person name="Ahmad S."/>
            <person name="Lan S."/>
            <person name="Zhang J.S."/>
            <person name="Tsai W.C."/>
            <person name="Van de Peer Y."/>
            <person name="Liu Z.J."/>
        </authorList>
    </citation>
    <scope>NUCLEOTIDE SEQUENCE</scope>
    <source>
        <strain evidence="1">SCP</strain>
    </source>
</reference>
<dbReference type="EMBL" id="JAUJYN010000001">
    <property type="protein sequence ID" value="KAK1280142.1"/>
    <property type="molecule type" value="Genomic_DNA"/>
</dbReference>
<name>A0AAV9BUX2_ACOGR</name>
<accession>A0AAV9BUX2</accession>
<organism evidence="1 2">
    <name type="scientific">Acorus gramineus</name>
    <name type="common">Dwarf sweet flag</name>
    <dbReference type="NCBI Taxonomy" id="55184"/>
    <lineage>
        <taxon>Eukaryota</taxon>
        <taxon>Viridiplantae</taxon>
        <taxon>Streptophyta</taxon>
        <taxon>Embryophyta</taxon>
        <taxon>Tracheophyta</taxon>
        <taxon>Spermatophyta</taxon>
        <taxon>Magnoliopsida</taxon>
        <taxon>Liliopsida</taxon>
        <taxon>Acoraceae</taxon>
        <taxon>Acorus</taxon>
    </lineage>
</organism>
<reference evidence="1" key="2">
    <citation type="submission" date="2023-06" db="EMBL/GenBank/DDBJ databases">
        <authorList>
            <person name="Ma L."/>
            <person name="Liu K.-W."/>
            <person name="Li Z."/>
            <person name="Hsiao Y.-Y."/>
            <person name="Qi Y."/>
            <person name="Fu T."/>
            <person name="Tang G."/>
            <person name="Zhang D."/>
            <person name="Sun W.-H."/>
            <person name="Liu D.-K."/>
            <person name="Li Y."/>
            <person name="Chen G.-Z."/>
            <person name="Liu X.-D."/>
            <person name="Liao X.-Y."/>
            <person name="Jiang Y.-T."/>
            <person name="Yu X."/>
            <person name="Hao Y."/>
            <person name="Huang J."/>
            <person name="Zhao X.-W."/>
            <person name="Ke S."/>
            <person name="Chen Y.-Y."/>
            <person name="Wu W.-L."/>
            <person name="Hsu J.-L."/>
            <person name="Lin Y.-F."/>
            <person name="Huang M.-D."/>
            <person name="Li C.-Y."/>
            <person name="Huang L."/>
            <person name="Wang Z.-W."/>
            <person name="Zhao X."/>
            <person name="Zhong W.-Y."/>
            <person name="Peng D.-H."/>
            <person name="Ahmad S."/>
            <person name="Lan S."/>
            <person name="Zhang J.-S."/>
            <person name="Tsai W.-C."/>
            <person name="Van De Peer Y."/>
            <person name="Liu Z.-J."/>
        </authorList>
    </citation>
    <scope>NUCLEOTIDE SEQUENCE</scope>
    <source>
        <strain evidence="1">SCP</strain>
        <tissue evidence="1">Leaves</tissue>
    </source>
</reference>